<dbReference type="eggNOG" id="ENOG502ZJFX">
    <property type="taxonomic scope" value="Bacteria"/>
</dbReference>
<dbReference type="RefSeq" id="WP_011124964.1">
    <property type="nucleotide sequence ID" value="NC_005042.1"/>
</dbReference>
<evidence type="ECO:0008006" key="3">
    <source>
        <dbReference type="Google" id="ProtNLM"/>
    </source>
</evidence>
<gene>
    <name evidence="1" type="ordered locus">Pro_0812</name>
</gene>
<dbReference type="OrthoDB" id="539681at2"/>
<evidence type="ECO:0000313" key="2">
    <source>
        <dbReference type="Proteomes" id="UP000001420"/>
    </source>
</evidence>
<dbReference type="KEGG" id="pma:Pro_0812"/>
<dbReference type="EnsemblBacteria" id="AAP99856">
    <property type="protein sequence ID" value="AAP99856"/>
    <property type="gene ID" value="Pro_0812"/>
</dbReference>
<reference evidence="1 2" key="1">
    <citation type="journal article" date="2003" name="Proc. Natl. Acad. Sci. U.S.A.">
        <title>Genome sequence of the cyanobacterium Prochlorococcus marinus SS120, a nearly minimal oxyphototrophic genome.</title>
        <authorList>
            <person name="Dufresne A."/>
            <person name="Salanoubat M."/>
            <person name="Partensky F."/>
            <person name="Artiguenave F."/>
            <person name="Axmann I.M."/>
            <person name="Barbe V."/>
            <person name="Duprat S."/>
            <person name="Galperin M.Y."/>
            <person name="Koonin E.V."/>
            <person name="Le Gall F."/>
            <person name="Makarova K.S."/>
            <person name="Ostrowski M."/>
            <person name="Oztas S."/>
            <person name="Robert C."/>
            <person name="Rogozin I.B."/>
            <person name="Scanlan D.J."/>
            <person name="Tandeau de Marsac N."/>
            <person name="Weissenbach J."/>
            <person name="Wincker P."/>
            <person name="Wolf Y.I."/>
            <person name="Hess W.R."/>
        </authorList>
    </citation>
    <scope>NUCLEOTIDE SEQUENCE [LARGE SCALE GENOMIC DNA]</scope>
    <source>
        <strain evidence="2">SARG / CCMP1375 / SS120</strain>
    </source>
</reference>
<evidence type="ECO:0000313" key="1">
    <source>
        <dbReference type="EMBL" id="AAP99856.1"/>
    </source>
</evidence>
<accession>Q7VCC8</accession>
<sequence length="169" mass="19072">MEKTWNEIRDAWLRKTSLTEEAASWAIESINKSEEDIYEIQKIAKKDSFTELDEKLRLLKKSIKSHILEKENSLDDLTLNTTNSAKLQVSVPSSLNYLMKAWAAAEGRDLSSVALQCLEIGLRTMKSKGSIPSAALERYDVACKKRIALAEVNNIWEEYEGLTVKSSSS</sequence>
<dbReference type="PATRIC" id="fig|167539.5.peg.859"/>
<organism evidence="1 2">
    <name type="scientific">Prochlorococcus marinus (strain SARG / CCMP1375 / SS120)</name>
    <dbReference type="NCBI Taxonomy" id="167539"/>
    <lineage>
        <taxon>Bacteria</taxon>
        <taxon>Bacillati</taxon>
        <taxon>Cyanobacteriota</taxon>
        <taxon>Cyanophyceae</taxon>
        <taxon>Synechococcales</taxon>
        <taxon>Prochlorococcaceae</taxon>
        <taxon>Prochlorococcus</taxon>
    </lineage>
</organism>
<proteinExistence type="predicted"/>
<name>Q7VCC8_PROMA</name>
<protein>
    <recommendedName>
        <fullName evidence="3">VHS domain-containing protein</fullName>
    </recommendedName>
</protein>
<dbReference type="AlphaFoldDB" id="Q7VCC8"/>
<keyword evidence="2" id="KW-1185">Reference proteome</keyword>
<dbReference type="Proteomes" id="UP000001420">
    <property type="component" value="Chromosome"/>
</dbReference>
<dbReference type="HOGENOM" id="CLU_1593111_0_0_3"/>
<dbReference type="EMBL" id="AE017126">
    <property type="protein sequence ID" value="AAP99856.1"/>
    <property type="molecule type" value="Genomic_DNA"/>
</dbReference>